<evidence type="ECO:0000313" key="6">
    <source>
        <dbReference type="Proteomes" id="UP000006365"/>
    </source>
</evidence>
<name>A0A7U3YN85_DESPD</name>
<keyword evidence="3 4" id="KW-0732">Signal</keyword>
<dbReference type="InterPro" id="IPR038404">
    <property type="entry name" value="TRAP_DctP_sf"/>
</dbReference>
<dbReference type="NCBIfam" id="NF037995">
    <property type="entry name" value="TRAP_S1"/>
    <property type="match status" value="1"/>
</dbReference>
<dbReference type="GO" id="GO:0015740">
    <property type="term" value="P:C4-dicarboxylate transport"/>
    <property type="evidence" value="ECO:0007669"/>
    <property type="project" value="TreeGrafter"/>
</dbReference>
<evidence type="ECO:0000256" key="4">
    <source>
        <dbReference type="SAM" id="SignalP"/>
    </source>
</evidence>
<dbReference type="CDD" id="cd13674">
    <property type="entry name" value="PBP2_TRAP_SBP_like_1"/>
    <property type="match status" value="1"/>
</dbReference>
<dbReference type="EMBL" id="CP002364">
    <property type="protein sequence ID" value="ADW18497.1"/>
    <property type="molecule type" value="Genomic_DNA"/>
</dbReference>
<dbReference type="PANTHER" id="PTHR33376:SF7">
    <property type="entry name" value="C4-DICARBOXYLATE-BINDING PROTEIN DCTB"/>
    <property type="match status" value="1"/>
</dbReference>
<dbReference type="InterPro" id="IPR004682">
    <property type="entry name" value="TRAP_DctP"/>
</dbReference>
<reference evidence="5 6" key="1">
    <citation type="journal article" date="2011" name="Stand. Genomic Sci.">
        <title>Complete genome sequence of Desulfobulbus propionicus type strain (1pr3).</title>
        <authorList>
            <person name="Pagani I."/>
            <person name="Lapidus A."/>
            <person name="Nolan M."/>
            <person name="Lucas S."/>
            <person name="Hammon N."/>
            <person name="Deshpande S."/>
            <person name="Cheng J.F."/>
            <person name="Chertkov O."/>
            <person name="Davenport K."/>
            <person name="Tapia R."/>
            <person name="Han C."/>
            <person name="Goodwin L."/>
            <person name="Pitluck S."/>
            <person name="Liolios K."/>
            <person name="Mavromatis K."/>
            <person name="Ivanova N."/>
            <person name="Mikhailova N."/>
            <person name="Pati A."/>
            <person name="Chen A."/>
            <person name="Palaniappan K."/>
            <person name="Land M."/>
            <person name="Hauser L."/>
            <person name="Chang Y.J."/>
            <person name="Jeffries C.D."/>
            <person name="Detter J.C."/>
            <person name="Brambilla E."/>
            <person name="Kannan K.P."/>
            <person name="Djao O.D."/>
            <person name="Rohde M."/>
            <person name="Pukall R."/>
            <person name="Spring S."/>
            <person name="Goker M."/>
            <person name="Sikorski J."/>
            <person name="Woyke T."/>
            <person name="Bristow J."/>
            <person name="Eisen J.A."/>
            <person name="Markowitz V."/>
            <person name="Hugenholtz P."/>
            <person name="Kyrpides N.C."/>
            <person name="Klenk H.P."/>
        </authorList>
    </citation>
    <scope>NUCLEOTIDE SEQUENCE [LARGE SCALE GENOMIC DNA]</scope>
    <source>
        <strain evidence="6">ATCC 33891 / DSM 2032 / 1pr3</strain>
    </source>
</reference>
<dbReference type="AlphaFoldDB" id="A0A7U3YN85"/>
<dbReference type="InterPro" id="IPR018389">
    <property type="entry name" value="DctP_fam"/>
</dbReference>
<evidence type="ECO:0000256" key="2">
    <source>
        <dbReference type="ARBA" id="ARBA00022448"/>
    </source>
</evidence>
<dbReference type="KEGG" id="dpr:Despr_2356"/>
<dbReference type="SUPFAM" id="SSF53850">
    <property type="entry name" value="Periplasmic binding protein-like II"/>
    <property type="match status" value="1"/>
</dbReference>
<keyword evidence="6" id="KW-1185">Reference proteome</keyword>
<feature type="chain" id="PRO_5030572026" evidence="4">
    <location>
        <begin position="26"/>
        <end position="334"/>
    </location>
</feature>
<dbReference type="Gene3D" id="3.40.190.170">
    <property type="entry name" value="Bacterial extracellular solute-binding protein, family 7"/>
    <property type="match status" value="1"/>
</dbReference>
<evidence type="ECO:0000256" key="3">
    <source>
        <dbReference type="ARBA" id="ARBA00022729"/>
    </source>
</evidence>
<evidence type="ECO:0000313" key="5">
    <source>
        <dbReference type="EMBL" id="ADW18497.1"/>
    </source>
</evidence>
<dbReference type="Pfam" id="PF03480">
    <property type="entry name" value="DctP"/>
    <property type="match status" value="1"/>
</dbReference>
<dbReference type="GO" id="GO:0055085">
    <property type="term" value="P:transmembrane transport"/>
    <property type="evidence" value="ECO:0007669"/>
    <property type="project" value="InterPro"/>
</dbReference>
<evidence type="ECO:0000256" key="1">
    <source>
        <dbReference type="ARBA" id="ARBA00009023"/>
    </source>
</evidence>
<keyword evidence="2" id="KW-0813">Transport</keyword>
<dbReference type="PIRSF" id="PIRSF006470">
    <property type="entry name" value="DctB"/>
    <property type="match status" value="1"/>
</dbReference>
<dbReference type="GO" id="GO:0030288">
    <property type="term" value="C:outer membrane-bounded periplasmic space"/>
    <property type="evidence" value="ECO:0007669"/>
    <property type="project" value="InterPro"/>
</dbReference>
<dbReference type="NCBIfam" id="TIGR00787">
    <property type="entry name" value="dctP"/>
    <property type="match status" value="1"/>
</dbReference>
<protein>
    <submittedName>
        <fullName evidence="5">TRAP dicarboxylate transporter, DctP subunit</fullName>
    </submittedName>
</protein>
<feature type="signal peptide" evidence="4">
    <location>
        <begin position="1"/>
        <end position="25"/>
    </location>
</feature>
<dbReference type="PANTHER" id="PTHR33376">
    <property type="match status" value="1"/>
</dbReference>
<organism evidence="5 6">
    <name type="scientific">Desulfobulbus propionicus (strain ATCC 33891 / DSM 2032 / VKM B-1956 / 1pr3)</name>
    <dbReference type="NCBI Taxonomy" id="577650"/>
    <lineage>
        <taxon>Bacteria</taxon>
        <taxon>Pseudomonadati</taxon>
        <taxon>Thermodesulfobacteriota</taxon>
        <taxon>Desulfobulbia</taxon>
        <taxon>Desulfobulbales</taxon>
        <taxon>Desulfobulbaceae</taxon>
        <taxon>Desulfobulbus</taxon>
    </lineage>
</organism>
<dbReference type="Proteomes" id="UP000006365">
    <property type="component" value="Chromosome"/>
</dbReference>
<dbReference type="FunFam" id="3.40.190.170:FF:000001">
    <property type="entry name" value="TRAP dicarboxylate transporter, DctP subunit"/>
    <property type="match status" value="1"/>
</dbReference>
<gene>
    <name evidence="5" type="ordered locus">Despr_2356</name>
</gene>
<sequence>MFQTVAKAIGMLTISAMLCAVPAFAEPIVIKFSHVVAVDTPKGNAAEFFKKRAEELTQGKVKVEVYPNSQLYKDKEEMEALQLGAVQMLAPSLAKFGPLGVKDFEVFDLPFIFNGYEDLHKVTTGPVGRQLLDKLEPKGIKGLAYWDNGFKSFSANTPIKTPGDLKGKKLRIQSSKVLEEQMRALKAIPQVMPFSEVYQALQTGVVDGTENPISNFYTQKMHEVQKYMTITDHGYLGYAVIVNKKFWEELPADIRSQLETAMNEATVYANKIAKESNDKDLESVKASGKTEVTVLTPEERAAFKKVLVPVHDKMASRIGKETVDAVQKAVGFTK</sequence>
<comment type="similarity">
    <text evidence="1">Belongs to the bacterial solute-binding protein 7 family.</text>
</comment>
<proteinExistence type="inferred from homology"/>
<accession>A0A7U3YN85</accession>